<evidence type="ECO:0000313" key="3">
    <source>
        <dbReference type="Proteomes" id="UP001428774"/>
    </source>
</evidence>
<dbReference type="InterPro" id="IPR011008">
    <property type="entry name" value="Dimeric_a/b-barrel"/>
</dbReference>
<name>A0AAW9STL8_9RHOB</name>
<gene>
    <name evidence="2" type="ORF">ABFB10_15350</name>
</gene>
<accession>A0AAW9STL8</accession>
<proteinExistence type="predicted"/>
<protein>
    <submittedName>
        <fullName evidence="2">Dabb family protein</fullName>
    </submittedName>
</protein>
<dbReference type="EMBL" id="JBDNCH010000002">
    <property type="protein sequence ID" value="MEN9062168.1"/>
    <property type="molecule type" value="Genomic_DNA"/>
</dbReference>
<feature type="domain" description="Stress-response A/B barrel" evidence="1">
    <location>
        <begin position="2"/>
        <end position="101"/>
    </location>
</feature>
<dbReference type="Gene3D" id="3.30.70.100">
    <property type="match status" value="1"/>
</dbReference>
<sequence>MIRHLVHLRFRDDVSAVEKQALYDRLAGLGGHIDGILDFQSRRNVSVETPLVRGFLDMFWLDFRDQAARDAYLVDPEHQAIGADIVACPEGGAEGVFVCDIDV</sequence>
<dbReference type="InterPro" id="IPR013097">
    <property type="entry name" value="Dabb"/>
</dbReference>
<organism evidence="2 3">
    <name type="scientific">Ponticoccus litoralis</name>
    <dbReference type="NCBI Taxonomy" id="422297"/>
    <lineage>
        <taxon>Bacteria</taxon>
        <taxon>Pseudomonadati</taxon>
        <taxon>Pseudomonadota</taxon>
        <taxon>Alphaproteobacteria</taxon>
        <taxon>Rhodobacterales</taxon>
        <taxon>Roseobacteraceae</taxon>
        <taxon>Ponticoccus</taxon>
    </lineage>
</organism>
<dbReference type="PROSITE" id="PS51502">
    <property type="entry name" value="S_R_A_B_BARREL"/>
    <property type="match status" value="1"/>
</dbReference>
<comment type="caution">
    <text evidence="2">The sequence shown here is derived from an EMBL/GenBank/DDBJ whole genome shotgun (WGS) entry which is preliminary data.</text>
</comment>
<dbReference type="SMART" id="SM00886">
    <property type="entry name" value="Dabb"/>
    <property type="match status" value="1"/>
</dbReference>
<dbReference type="RefSeq" id="WP_347167167.1">
    <property type="nucleotide sequence ID" value="NZ_JBDNCH010000002.1"/>
</dbReference>
<reference evidence="2 3" key="1">
    <citation type="submission" date="2024-05" db="EMBL/GenBank/DDBJ databases">
        <title>Genome sequence of Ponticoccus litoralis KCCM 90028.</title>
        <authorList>
            <person name="Kim J.M."/>
            <person name="Lee J.K."/>
            <person name="Choi B.J."/>
            <person name="Bayburt H."/>
            <person name="Baek J.H."/>
            <person name="Jeon C.O."/>
        </authorList>
    </citation>
    <scope>NUCLEOTIDE SEQUENCE [LARGE SCALE GENOMIC DNA]</scope>
    <source>
        <strain evidence="2 3">KCCM 90028</strain>
    </source>
</reference>
<evidence type="ECO:0000313" key="2">
    <source>
        <dbReference type="EMBL" id="MEN9062168.1"/>
    </source>
</evidence>
<dbReference type="Proteomes" id="UP001428774">
    <property type="component" value="Unassembled WGS sequence"/>
</dbReference>
<evidence type="ECO:0000259" key="1">
    <source>
        <dbReference type="PROSITE" id="PS51502"/>
    </source>
</evidence>
<dbReference type="SUPFAM" id="SSF54909">
    <property type="entry name" value="Dimeric alpha+beta barrel"/>
    <property type="match status" value="1"/>
</dbReference>
<dbReference type="Pfam" id="PF07876">
    <property type="entry name" value="Dabb"/>
    <property type="match status" value="1"/>
</dbReference>
<dbReference type="AlphaFoldDB" id="A0AAW9STL8"/>
<keyword evidence="3" id="KW-1185">Reference proteome</keyword>